<evidence type="ECO:0000256" key="1">
    <source>
        <dbReference type="SAM" id="MobiDB-lite"/>
    </source>
</evidence>
<feature type="chain" id="PRO_5039169249" evidence="2">
    <location>
        <begin position="21"/>
        <end position="117"/>
    </location>
</feature>
<feature type="signal peptide" evidence="2">
    <location>
        <begin position="1"/>
        <end position="20"/>
    </location>
</feature>
<proteinExistence type="predicted"/>
<sequence length="117" mass="12298">MHRGRAILGAVVGGSLAVAAALQVASWTSEPTGWSDYRPDPPPRTPTPRPLSADATASPECLERIEAALRTTDPDEPGGATAYACAADVTPAEPCVPETFLLERPGRPPEYVQSLCE</sequence>
<keyword evidence="2" id="KW-0732">Signal</keyword>
<dbReference type="Proteomes" id="UP000181980">
    <property type="component" value="Unassembled WGS sequence"/>
</dbReference>
<feature type="compositionally biased region" description="Pro residues" evidence="1">
    <location>
        <begin position="40"/>
        <end position="49"/>
    </location>
</feature>
<reference evidence="4" key="1">
    <citation type="submission" date="2016-10" db="EMBL/GenBank/DDBJ databases">
        <authorList>
            <person name="Varghese N."/>
            <person name="Submissions S."/>
        </authorList>
    </citation>
    <scope>NUCLEOTIDE SEQUENCE [LARGE SCALE GENOMIC DNA]</scope>
    <source>
        <strain evidence="4">DSM 45237</strain>
    </source>
</reference>
<dbReference type="RefSeq" id="WP_069112525.1">
    <property type="nucleotide sequence ID" value="NZ_FNUC01000004.1"/>
</dbReference>
<evidence type="ECO:0000313" key="4">
    <source>
        <dbReference type="Proteomes" id="UP000181980"/>
    </source>
</evidence>
<feature type="region of interest" description="Disordered" evidence="1">
    <location>
        <begin position="28"/>
        <end position="57"/>
    </location>
</feature>
<organism evidence="3 4">
    <name type="scientific">Jiangella alba</name>
    <dbReference type="NCBI Taxonomy" id="561176"/>
    <lineage>
        <taxon>Bacteria</taxon>
        <taxon>Bacillati</taxon>
        <taxon>Actinomycetota</taxon>
        <taxon>Actinomycetes</taxon>
        <taxon>Jiangellales</taxon>
        <taxon>Jiangellaceae</taxon>
        <taxon>Jiangella</taxon>
    </lineage>
</organism>
<gene>
    <name evidence="3" type="ORF">SAMN04488561_5675</name>
</gene>
<protein>
    <submittedName>
        <fullName evidence="3">Uncharacterized protein</fullName>
    </submittedName>
</protein>
<accession>A0A1H5PT56</accession>
<name>A0A1H5PT56_9ACTN</name>
<evidence type="ECO:0000313" key="3">
    <source>
        <dbReference type="EMBL" id="SEF17052.1"/>
    </source>
</evidence>
<evidence type="ECO:0000256" key="2">
    <source>
        <dbReference type="SAM" id="SignalP"/>
    </source>
</evidence>
<dbReference type="OrthoDB" id="9978284at2"/>
<dbReference type="EMBL" id="FNUC01000004">
    <property type="protein sequence ID" value="SEF17052.1"/>
    <property type="molecule type" value="Genomic_DNA"/>
</dbReference>
<dbReference type="AlphaFoldDB" id="A0A1H5PT56"/>
<keyword evidence="4" id="KW-1185">Reference proteome</keyword>
<dbReference type="STRING" id="561176.SAMN04488561_5675"/>